<dbReference type="InterPro" id="IPR011529">
    <property type="entry name" value="Glu_5kinase"/>
</dbReference>
<comment type="similarity">
    <text evidence="8">Belongs to the glutamate 5-kinase family.</text>
</comment>
<comment type="subcellular location">
    <subcellularLocation>
        <location evidence="8">Cytoplasm</location>
    </subcellularLocation>
</comment>
<feature type="binding site" evidence="8">
    <location>
        <position position="61"/>
    </location>
    <ligand>
        <name>substrate</name>
    </ligand>
</feature>
<dbReference type="GO" id="GO:0005524">
    <property type="term" value="F:ATP binding"/>
    <property type="evidence" value="ECO:0007669"/>
    <property type="project" value="UniProtKB-KW"/>
</dbReference>
<dbReference type="GO" id="GO:0004349">
    <property type="term" value="F:glutamate 5-kinase activity"/>
    <property type="evidence" value="ECO:0007669"/>
    <property type="project" value="UniProtKB-UniRule"/>
</dbReference>
<keyword evidence="2 8" id="KW-0028">Amino-acid biosynthesis</keyword>
<dbReference type="PANTHER" id="PTHR43654:SF1">
    <property type="entry name" value="ISOPENTENYL PHOSPHATE KINASE"/>
    <property type="match status" value="1"/>
</dbReference>
<dbReference type="InterPro" id="IPR019797">
    <property type="entry name" value="Glutamate_5-kinase_CS"/>
</dbReference>
<evidence type="ECO:0000256" key="5">
    <source>
        <dbReference type="ARBA" id="ARBA00022741"/>
    </source>
</evidence>
<dbReference type="HAMAP" id="MF_00456">
    <property type="entry name" value="ProB"/>
    <property type="match status" value="1"/>
</dbReference>
<comment type="catalytic activity">
    <reaction evidence="8">
        <text>L-glutamate + ATP = L-glutamyl 5-phosphate + ADP</text>
        <dbReference type="Rhea" id="RHEA:14877"/>
        <dbReference type="ChEBI" id="CHEBI:29985"/>
        <dbReference type="ChEBI" id="CHEBI:30616"/>
        <dbReference type="ChEBI" id="CHEBI:58274"/>
        <dbReference type="ChEBI" id="CHEBI:456216"/>
        <dbReference type="EC" id="2.7.2.11"/>
    </reaction>
</comment>
<dbReference type="CDD" id="cd04242">
    <property type="entry name" value="AAK_G5K_ProB"/>
    <property type="match status" value="1"/>
</dbReference>
<dbReference type="PRINTS" id="PR00474">
    <property type="entry name" value="GLU5KINASE"/>
</dbReference>
<sequence>MESVQFNRKEYFKNVKNIVVKVGSSTLTYENGLLNLFHIEHLVRQLADLHNRGYNVILVSSGAIGAGVGKLGLPAKPKSIPEKQAAAAVGQGVLLHTYEKIFAEYSKTIGQILLTKEDMVDEVRSCNATNTFNALLNKRVIPIVNENDAVVVDEIKVGDNDTLSAFVAKLVKADLLILMSDIEGLYNCDPRKNTDAKLINFVEEITEDIVSCAGGVGSNRGVGGMATKIKAAKIATSAGIPMLIVDGSKNEILQNIVEGKEIGTWFNAIK</sequence>
<evidence type="ECO:0000256" key="1">
    <source>
        <dbReference type="ARBA" id="ARBA00022490"/>
    </source>
</evidence>
<keyword evidence="6 8" id="KW-0418">Kinase</keyword>
<evidence type="ECO:0000256" key="2">
    <source>
        <dbReference type="ARBA" id="ARBA00022605"/>
    </source>
</evidence>
<dbReference type="Gene3D" id="3.40.1160.10">
    <property type="entry name" value="Acetylglutamate kinase-like"/>
    <property type="match status" value="1"/>
</dbReference>
<organism evidence="10 11">
    <name type="scientific">Clostridium cochlearium</name>
    <dbReference type="NCBI Taxonomy" id="1494"/>
    <lineage>
        <taxon>Bacteria</taxon>
        <taxon>Bacillati</taxon>
        <taxon>Bacillota</taxon>
        <taxon>Clostridia</taxon>
        <taxon>Eubacteriales</taxon>
        <taxon>Clostridiaceae</taxon>
        <taxon>Clostridium</taxon>
    </lineage>
</organism>
<dbReference type="Pfam" id="PF00696">
    <property type="entry name" value="AA_kinase"/>
    <property type="match status" value="1"/>
</dbReference>
<keyword evidence="5 8" id="KW-0547">Nucleotide-binding</keyword>
<feature type="binding site" evidence="8">
    <location>
        <begin position="180"/>
        <end position="181"/>
    </location>
    <ligand>
        <name>ATP</name>
        <dbReference type="ChEBI" id="CHEBI:30616"/>
    </ligand>
</feature>
<dbReference type="UniPathway" id="UPA00098">
    <property type="reaction ID" value="UER00359"/>
</dbReference>
<comment type="caution">
    <text evidence="8">Lacks conserved residue(s) required for the propagation of feature annotation.</text>
</comment>
<dbReference type="GO" id="GO:0005829">
    <property type="term" value="C:cytosol"/>
    <property type="evidence" value="ECO:0007669"/>
    <property type="project" value="TreeGrafter"/>
</dbReference>
<keyword evidence="1 8" id="KW-0963">Cytoplasm</keyword>
<feature type="domain" description="Aspartate/glutamate/uridylate kinase" evidence="9">
    <location>
        <begin position="18"/>
        <end position="246"/>
    </location>
</feature>
<dbReference type="GeneID" id="70576797"/>
<gene>
    <name evidence="8 10" type="primary">proB</name>
    <name evidence="10" type="ORF">HMJ28_04560</name>
</gene>
<comment type="pathway">
    <text evidence="8">Amino-acid biosynthesis; L-proline biosynthesis; L-glutamate 5-semialdehyde from L-glutamate: step 1/2.</text>
</comment>
<keyword evidence="4 8" id="KW-0808">Transferase</keyword>
<evidence type="ECO:0000256" key="6">
    <source>
        <dbReference type="ARBA" id="ARBA00022777"/>
    </source>
</evidence>
<reference evidence="10 11" key="1">
    <citation type="submission" date="2020-05" db="EMBL/GenBank/DDBJ databases">
        <title>Draft genome sequence of Clostridium cochlearium strain AGROS13 isolated from a sheep dairy farm in New Zealand.</title>
        <authorList>
            <person name="Gupta T.B."/>
            <person name="Jauregui R."/>
            <person name="Risson A.N."/>
            <person name="Brightwell G."/>
            <person name="Maclean P."/>
        </authorList>
    </citation>
    <scope>NUCLEOTIDE SEQUENCE [LARGE SCALE GENOMIC DNA]</scope>
    <source>
        <strain evidence="10 11">AGROS13</strain>
    </source>
</reference>
<feature type="binding site" evidence="8">
    <location>
        <position position="148"/>
    </location>
    <ligand>
        <name>substrate</name>
    </ligand>
</feature>
<dbReference type="NCBIfam" id="TIGR01027">
    <property type="entry name" value="proB"/>
    <property type="match status" value="1"/>
</dbReference>
<dbReference type="PANTHER" id="PTHR43654">
    <property type="entry name" value="GLUTAMATE 5-KINASE"/>
    <property type="match status" value="1"/>
</dbReference>
<dbReference type="EMBL" id="JABFIF010000005">
    <property type="protein sequence ID" value="NOH15669.1"/>
    <property type="molecule type" value="Genomic_DNA"/>
</dbReference>
<dbReference type="InterPro" id="IPR036393">
    <property type="entry name" value="AceGlu_kinase-like_sf"/>
</dbReference>
<dbReference type="InterPro" id="IPR001057">
    <property type="entry name" value="Glu/AcGlu_kinase"/>
</dbReference>
<feature type="binding site" evidence="8">
    <location>
        <position position="21"/>
    </location>
    <ligand>
        <name>ATP</name>
        <dbReference type="ChEBI" id="CHEBI:30616"/>
    </ligand>
</feature>
<dbReference type="AlphaFoldDB" id="A0A239ZSG6"/>
<feature type="binding site" evidence="8">
    <location>
        <position position="160"/>
    </location>
    <ligand>
        <name>substrate</name>
    </ligand>
</feature>
<dbReference type="InterPro" id="IPR001048">
    <property type="entry name" value="Asp/Glu/Uridylate_kinase"/>
</dbReference>
<dbReference type="FunFam" id="3.40.1160.10:FF:000018">
    <property type="entry name" value="Glutamate 5-kinase"/>
    <property type="match status" value="1"/>
</dbReference>
<dbReference type="PIRSF" id="PIRSF000729">
    <property type="entry name" value="GK"/>
    <property type="match status" value="1"/>
</dbReference>
<accession>A0A239ZSG6</accession>
<protein>
    <recommendedName>
        <fullName evidence="8">Glutamate 5-kinase</fullName>
        <ecNumber evidence="8">2.7.2.11</ecNumber>
    </recommendedName>
    <alternativeName>
        <fullName evidence="8">Gamma-glutamyl kinase</fullName>
        <shortName evidence="8">GK</shortName>
    </alternativeName>
</protein>
<keyword evidence="3 8" id="KW-0641">Proline biosynthesis</keyword>
<dbReference type="RefSeq" id="WP_095177566.1">
    <property type="nucleotide sequence ID" value="NZ_JABFIF010000005.1"/>
</dbReference>
<name>A0A239ZSG6_CLOCO</name>
<dbReference type="SUPFAM" id="SSF53633">
    <property type="entry name" value="Carbamate kinase-like"/>
    <property type="match status" value="1"/>
</dbReference>
<dbReference type="PROSITE" id="PS00902">
    <property type="entry name" value="GLUTAMATE_5_KINASE"/>
    <property type="match status" value="1"/>
</dbReference>
<evidence type="ECO:0000256" key="3">
    <source>
        <dbReference type="ARBA" id="ARBA00022650"/>
    </source>
</evidence>
<evidence type="ECO:0000313" key="10">
    <source>
        <dbReference type="EMBL" id="NOH15669.1"/>
    </source>
</evidence>
<dbReference type="GO" id="GO:0055129">
    <property type="term" value="P:L-proline biosynthetic process"/>
    <property type="evidence" value="ECO:0007669"/>
    <property type="project" value="UniProtKB-UniRule"/>
</dbReference>
<dbReference type="InterPro" id="IPR005715">
    <property type="entry name" value="Glu_5kinase/COase_Synthase"/>
</dbReference>
<dbReference type="EC" id="2.7.2.11" evidence="8"/>
<evidence type="ECO:0000313" key="11">
    <source>
        <dbReference type="Proteomes" id="UP000528432"/>
    </source>
</evidence>
<keyword evidence="7 8" id="KW-0067">ATP-binding</keyword>
<evidence type="ECO:0000259" key="9">
    <source>
        <dbReference type="Pfam" id="PF00696"/>
    </source>
</evidence>
<evidence type="ECO:0000256" key="7">
    <source>
        <dbReference type="ARBA" id="ARBA00022840"/>
    </source>
</evidence>
<dbReference type="InterPro" id="IPR041739">
    <property type="entry name" value="G5K_ProB"/>
</dbReference>
<comment type="caution">
    <text evidence="10">The sequence shown here is derived from an EMBL/GenBank/DDBJ whole genome shotgun (WGS) entry which is preliminary data.</text>
</comment>
<evidence type="ECO:0000256" key="8">
    <source>
        <dbReference type="HAMAP-Rule" id="MF_00456"/>
    </source>
</evidence>
<evidence type="ECO:0000256" key="4">
    <source>
        <dbReference type="ARBA" id="ARBA00022679"/>
    </source>
</evidence>
<comment type="function">
    <text evidence="8">Catalyzes the transfer of a phosphate group to glutamate to form L-glutamate 5-phosphate.</text>
</comment>
<proteinExistence type="inferred from homology"/>
<dbReference type="Proteomes" id="UP000528432">
    <property type="component" value="Unassembled WGS sequence"/>
</dbReference>